<protein>
    <submittedName>
        <fullName evidence="2">Uncharacterized protein</fullName>
    </submittedName>
</protein>
<accession>A0AAE1ZDV9</accession>
<dbReference type="Proteomes" id="UP001292079">
    <property type="component" value="Unassembled WGS sequence"/>
</dbReference>
<name>A0AAE1ZDV9_SCHME</name>
<feature type="region of interest" description="Disordered" evidence="1">
    <location>
        <begin position="29"/>
        <end position="54"/>
    </location>
</feature>
<sequence length="311" mass="34580">MNNLMNKNINPIKPCLSNAYCDTLQDTAIDEDDNEDTSYEGDSGGDALSDDTLDNPSIAQCDIKKLEQFNYKETTSDVISSLSFLSRRITRKYASEFILPDDTRVAVSRLEGIYPMDNNEQVILSISVGHKNIHIGRQSTNSDQSSLVKYTSVSNSINQRVSSGCSEKSNSPIPNIINEKNSIFNKEETNIHESRSDSDSAHHDSNVSDNETDYFISGLQIADYLEDDLWAATMLQCDNGSNSGLLRQLEAGCRLEPEAYRMERVQTVKNRETVIDFPSKPTVRTIGLSRSTSDTDSINTILTAVDFDGET</sequence>
<feature type="compositionally biased region" description="Acidic residues" evidence="1">
    <location>
        <begin position="29"/>
        <end position="39"/>
    </location>
</feature>
<dbReference type="EMBL" id="JALJAT010000003">
    <property type="protein sequence ID" value="KAK4471644.1"/>
    <property type="molecule type" value="Genomic_DNA"/>
</dbReference>
<reference evidence="2" key="2">
    <citation type="journal article" date="2023" name="Infect Dis Poverty">
        <title>Chromosome-scale genome of the human blood fluke Schistosoma mekongi and its implications for public health.</title>
        <authorList>
            <person name="Zhou M."/>
            <person name="Xu L."/>
            <person name="Xu D."/>
            <person name="Chen W."/>
            <person name="Khan J."/>
            <person name="Hu Y."/>
            <person name="Huang H."/>
            <person name="Wei H."/>
            <person name="Zhang Y."/>
            <person name="Chusongsang P."/>
            <person name="Tanasarnprasert K."/>
            <person name="Hu X."/>
            <person name="Limpanont Y."/>
            <person name="Lv Z."/>
        </authorList>
    </citation>
    <scope>NUCLEOTIDE SEQUENCE</scope>
    <source>
        <strain evidence="2">LV_2022a</strain>
    </source>
</reference>
<evidence type="ECO:0000313" key="2">
    <source>
        <dbReference type="EMBL" id="KAK4471644.1"/>
    </source>
</evidence>
<comment type="caution">
    <text evidence="2">The sequence shown here is derived from an EMBL/GenBank/DDBJ whole genome shotgun (WGS) entry which is preliminary data.</text>
</comment>
<reference evidence="2" key="1">
    <citation type="submission" date="2022-04" db="EMBL/GenBank/DDBJ databases">
        <authorList>
            <person name="Xu L."/>
            <person name="Lv Z."/>
        </authorList>
    </citation>
    <scope>NUCLEOTIDE SEQUENCE</scope>
    <source>
        <strain evidence="2">LV_2022a</strain>
    </source>
</reference>
<evidence type="ECO:0000256" key="1">
    <source>
        <dbReference type="SAM" id="MobiDB-lite"/>
    </source>
</evidence>
<gene>
    <name evidence="2" type="ORF">MN116_005053</name>
</gene>
<feature type="compositionally biased region" description="Basic and acidic residues" evidence="1">
    <location>
        <begin position="190"/>
        <end position="206"/>
    </location>
</feature>
<evidence type="ECO:0000313" key="3">
    <source>
        <dbReference type="Proteomes" id="UP001292079"/>
    </source>
</evidence>
<keyword evidence="3" id="KW-1185">Reference proteome</keyword>
<organism evidence="2 3">
    <name type="scientific">Schistosoma mekongi</name>
    <name type="common">Parasitic worm</name>
    <dbReference type="NCBI Taxonomy" id="38744"/>
    <lineage>
        <taxon>Eukaryota</taxon>
        <taxon>Metazoa</taxon>
        <taxon>Spiralia</taxon>
        <taxon>Lophotrochozoa</taxon>
        <taxon>Platyhelminthes</taxon>
        <taxon>Trematoda</taxon>
        <taxon>Digenea</taxon>
        <taxon>Strigeidida</taxon>
        <taxon>Schistosomatoidea</taxon>
        <taxon>Schistosomatidae</taxon>
        <taxon>Schistosoma</taxon>
    </lineage>
</organism>
<proteinExistence type="predicted"/>
<dbReference type="AlphaFoldDB" id="A0AAE1ZDV9"/>
<feature type="region of interest" description="Disordered" evidence="1">
    <location>
        <begin position="190"/>
        <end position="209"/>
    </location>
</feature>